<dbReference type="EMBL" id="CP041742">
    <property type="protein sequence ID" value="QDQ74328.1"/>
    <property type="molecule type" value="Genomic_DNA"/>
</dbReference>
<dbReference type="AlphaFoldDB" id="A0A516V740"/>
<feature type="compositionally biased region" description="Basic and acidic residues" evidence="2">
    <location>
        <begin position="215"/>
        <end position="225"/>
    </location>
</feature>
<organism evidence="4 5">
    <name type="scientific">Pseudoluteimonas lycopersici</name>
    <dbReference type="NCBI Taxonomy" id="1324796"/>
    <lineage>
        <taxon>Bacteria</taxon>
        <taxon>Pseudomonadati</taxon>
        <taxon>Pseudomonadota</taxon>
        <taxon>Gammaproteobacteria</taxon>
        <taxon>Lysobacterales</taxon>
        <taxon>Lysobacteraceae</taxon>
        <taxon>Pseudoluteimonas</taxon>
    </lineage>
</organism>
<name>A0A516V740_9GAMM</name>
<reference evidence="4 5" key="1">
    <citation type="submission" date="2019-07" db="EMBL/GenBank/DDBJ databases">
        <title>Lysobacter weifangensis sp. nov., isolated from bensulfuron-methyl contaminated farmland soil.</title>
        <authorList>
            <person name="Zhao H."/>
        </authorList>
    </citation>
    <scope>NUCLEOTIDE SEQUENCE [LARGE SCALE GENOMIC DNA]</scope>
    <source>
        <strain evidence="4 5">CC-Bw-6</strain>
    </source>
</reference>
<feature type="coiled-coil region" evidence="1">
    <location>
        <begin position="50"/>
        <end position="96"/>
    </location>
</feature>
<dbReference type="InterPro" id="IPR024930">
    <property type="entry name" value="Skp_dom_sf"/>
</dbReference>
<protein>
    <submittedName>
        <fullName evidence="4">Uncharacterized protein</fullName>
    </submittedName>
</protein>
<keyword evidence="5" id="KW-1185">Reference proteome</keyword>
<keyword evidence="3" id="KW-0812">Transmembrane</keyword>
<dbReference type="Proteomes" id="UP000315891">
    <property type="component" value="Chromosome"/>
</dbReference>
<dbReference type="RefSeq" id="WP_143879837.1">
    <property type="nucleotide sequence ID" value="NZ_BAABLZ010000001.1"/>
</dbReference>
<feature type="compositionally biased region" description="Polar residues" evidence="2">
    <location>
        <begin position="226"/>
        <end position="235"/>
    </location>
</feature>
<gene>
    <name evidence="4" type="ORF">FNZ56_10770</name>
</gene>
<evidence type="ECO:0000313" key="5">
    <source>
        <dbReference type="Proteomes" id="UP000315891"/>
    </source>
</evidence>
<evidence type="ECO:0000256" key="2">
    <source>
        <dbReference type="SAM" id="MobiDB-lite"/>
    </source>
</evidence>
<evidence type="ECO:0000256" key="3">
    <source>
        <dbReference type="SAM" id="Phobius"/>
    </source>
</evidence>
<sequence length="235" mass="26564">MTVTDEQFIDAIDKAHVFYAEAFSNLLLITFGIVAFVGVILPIVISIIQSKQLKSENKTLRQELEEHASQLTAAKFKEIQKELEEKERKFESHLDAKLGELKARIGRLTDESTGSVFHLQGNSSLKERQYESATGSYCIAIRRYLSAENFADMRIVCRILCEKCLPNLDKDKLKDETKILDGIDKAYKLIRDKNKNGTFSDLISSIEEQLSLYRKKDQAKPKIDSDSASGSAEHA</sequence>
<evidence type="ECO:0000313" key="4">
    <source>
        <dbReference type="EMBL" id="QDQ74328.1"/>
    </source>
</evidence>
<accession>A0A516V740</accession>
<dbReference type="SUPFAM" id="SSF111384">
    <property type="entry name" value="OmpH-like"/>
    <property type="match status" value="1"/>
</dbReference>
<feature type="region of interest" description="Disordered" evidence="2">
    <location>
        <begin position="215"/>
        <end position="235"/>
    </location>
</feature>
<keyword evidence="1" id="KW-0175">Coiled coil</keyword>
<proteinExistence type="predicted"/>
<evidence type="ECO:0000256" key="1">
    <source>
        <dbReference type="SAM" id="Coils"/>
    </source>
</evidence>
<keyword evidence="3" id="KW-1133">Transmembrane helix</keyword>
<keyword evidence="3" id="KW-0472">Membrane</keyword>
<feature type="transmembrane region" description="Helical" evidence="3">
    <location>
        <begin position="26"/>
        <end position="48"/>
    </location>
</feature>